<sequence length="205" mass="22084">MTLTASEYFMLTPAGVLHAFAHPTPDETASALQTLLTGERSLNLAAWTAADPLAPSVLAGALDSGWVQVLHSSLQGPDARLDDFLQHVIASLSGERRAVLASEEGFCLGRTGVDQDEADIVCAAAADYSGFAARQARRGWDGGTRYVSFHRDPEFLLPDHVFMPFWVDGAGYWLILMGEPLLNNPALVELLWGIKQAGTRFATIG</sequence>
<dbReference type="RefSeq" id="WP_349280857.1">
    <property type="nucleotide sequence ID" value="NZ_CBCSCU010000001.1"/>
</dbReference>
<reference evidence="1" key="1">
    <citation type="submission" date="2024-05" db="EMBL/GenBank/DDBJ databases">
        <authorList>
            <person name="Bunk B."/>
            <person name="Swiderski J."/>
            <person name="Sproer C."/>
            <person name="Thiel V."/>
        </authorList>
    </citation>
    <scope>NUCLEOTIDE SEQUENCE</scope>
    <source>
        <strain evidence="1">DSM 17735</strain>
    </source>
</reference>
<evidence type="ECO:0000313" key="1">
    <source>
        <dbReference type="EMBL" id="XBP71483.1"/>
    </source>
</evidence>
<dbReference type="EMBL" id="CP157675">
    <property type="protein sequence ID" value="XBP71483.1"/>
    <property type="molecule type" value="Genomic_DNA"/>
</dbReference>
<dbReference type="SUPFAM" id="SSF103196">
    <property type="entry name" value="Roadblock/LC7 domain"/>
    <property type="match status" value="1"/>
</dbReference>
<organism evidence="1">
    <name type="scientific">Polaromonas hydrogenivorans</name>
    <dbReference type="NCBI Taxonomy" id="335476"/>
    <lineage>
        <taxon>Bacteria</taxon>
        <taxon>Pseudomonadati</taxon>
        <taxon>Pseudomonadota</taxon>
        <taxon>Betaproteobacteria</taxon>
        <taxon>Burkholderiales</taxon>
        <taxon>Comamonadaceae</taxon>
        <taxon>Polaromonas</taxon>
    </lineage>
</organism>
<dbReference type="AlphaFoldDB" id="A0AAU7LX63"/>
<gene>
    <name evidence="1" type="ORF">ABLV49_06730</name>
</gene>
<name>A0AAU7LX63_9BURK</name>
<protein>
    <submittedName>
        <fullName evidence="1">Uncharacterized protein</fullName>
    </submittedName>
</protein>
<proteinExistence type="predicted"/>
<accession>A0AAU7LX63</accession>
<dbReference type="Gene3D" id="3.30.450.30">
    <property type="entry name" value="Dynein light chain 2a, cytoplasmic"/>
    <property type="match status" value="1"/>
</dbReference>